<gene>
    <name evidence="4" type="ORF">S01H4_21864</name>
</gene>
<proteinExistence type="inferred from homology"/>
<keyword evidence="2" id="KW-0238">DNA-binding</keyword>
<evidence type="ECO:0000313" key="4">
    <source>
        <dbReference type="EMBL" id="GAG83119.1"/>
    </source>
</evidence>
<comment type="caution">
    <text evidence="4">The sequence shown here is derived from an EMBL/GenBank/DDBJ whole genome shotgun (WGS) entry which is preliminary data.</text>
</comment>
<dbReference type="InterPro" id="IPR012295">
    <property type="entry name" value="TBP_dom_sf"/>
</dbReference>
<dbReference type="EMBL" id="BART01009951">
    <property type="protein sequence ID" value="GAG83119.1"/>
    <property type="molecule type" value="Genomic_DNA"/>
</dbReference>
<dbReference type="PRINTS" id="PR00686">
    <property type="entry name" value="TIFACTORIID"/>
</dbReference>
<protein>
    <recommendedName>
        <fullName evidence="5">TATA-box-binding protein</fullName>
    </recommendedName>
</protein>
<evidence type="ECO:0000256" key="2">
    <source>
        <dbReference type="ARBA" id="ARBA00023125"/>
    </source>
</evidence>
<dbReference type="GO" id="GO:0003677">
    <property type="term" value="F:DNA binding"/>
    <property type="evidence" value="ECO:0007669"/>
    <property type="project" value="UniProtKB-KW"/>
</dbReference>
<name>X1AKX5_9ZZZZ</name>
<sequence length="88" mass="9824">MEIEKKLDLSQIAQGIKGTEFNPERFPGLVMKIEKPDATILIFSDGKLMITDLKNTSEVDLVVDIIIEKLKSIGIIIPKPELTIESTK</sequence>
<dbReference type="InterPro" id="IPR000814">
    <property type="entry name" value="TBP"/>
</dbReference>
<dbReference type="PANTHER" id="PTHR10126">
    <property type="entry name" value="TATA-BOX BINDING PROTEIN"/>
    <property type="match status" value="1"/>
</dbReference>
<dbReference type="Pfam" id="PF00352">
    <property type="entry name" value="TBP"/>
    <property type="match status" value="1"/>
</dbReference>
<dbReference type="GO" id="GO:0006352">
    <property type="term" value="P:DNA-templated transcription initiation"/>
    <property type="evidence" value="ECO:0007669"/>
    <property type="project" value="InterPro"/>
</dbReference>
<comment type="similarity">
    <text evidence="1">Belongs to the TBP family.</text>
</comment>
<evidence type="ECO:0008006" key="5">
    <source>
        <dbReference type="Google" id="ProtNLM"/>
    </source>
</evidence>
<reference evidence="4" key="1">
    <citation type="journal article" date="2014" name="Front. Microbiol.">
        <title>High frequency of phylogenetically diverse reductive dehalogenase-homologous genes in deep subseafloor sedimentary metagenomes.</title>
        <authorList>
            <person name="Kawai M."/>
            <person name="Futagami T."/>
            <person name="Toyoda A."/>
            <person name="Takaki Y."/>
            <person name="Nishi S."/>
            <person name="Hori S."/>
            <person name="Arai W."/>
            <person name="Tsubouchi T."/>
            <person name="Morono Y."/>
            <person name="Uchiyama I."/>
            <person name="Ito T."/>
            <person name="Fujiyama A."/>
            <person name="Inagaki F."/>
            <person name="Takami H."/>
        </authorList>
    </citation>
    <scope>NUCLEOTIDE SEQUENCE</scope>
    <source>
        <strain evidence="4">Expedition CK06-06</strain>
    </source>
</reference>
<keyword evidence="3" id="KW-0804">Transcription</keyword>
<evidence type="ECO:0000256" key="1">
    <source>
        <dbReference type="ARBA" id="ARBA00005560"/>
    </source>
</evidence>
<accession>X1AKX5</accession>
<dbReference type="AlphaFoldDB" id="X1AKX5"/>
<evidence type="ECO:0000256" key="3">
    <source>
        <dbReference type="ARBA" id="ARBA00023163"/>
    </source>
</evidence>
<organism evidence="4">
    <name type="scientific">marine sediment metagenome</name>
    <dbReference type="NCBI Taxonomy" id="412755"/>
    <lineage>
        <taxon>unclassified sequences</taxon>
        <taxon>metagenomes</taxon>
        <taxon>ecological metagenomes</taxon>
    </lineage>
</organism>
<dbReference type="Gene3D" id="3.30.310.10">
    <property type="entry name" value="TATA-Binding Protein"/>
    <property type="match status" value="1"/>
</dbReference>
<dbReference type="SUPFAM" id="SSF55945">
    <property type="entry name" value="TATA-box binding protein-like"/>
    <property type="match status" value="1"/>
</dbReference>